<feature type="chain" id="PRO_5046688676" evidence="1">
    <location>
        <begin position="22"/>
        <end position="727"/>
    </location>
</feature>
<dbReference type="SUPFAM" id="SSF49344">
    <property type="entry name" value="CBD9-like"/>
    <property type="match status" value="1"/>
</dbReference>
<dbReference type="Gene3D" id="2.60.40.1190">
    <property type="match status" value="1"/>
</dbReference>
<dbReference type="CDD" id="cd09618">
    <property type="entry name" value="CBM9_like_2"/>
    <property type="match status" value="1"/>
</dbReference>
<evidence type="ECO:0000259" key="2">
    <source>
        <dbReference type="Pfam" id="PF19313"/>
    </source>
</evidence>
<dbReference type="EMBL" id="CAXJIO010000013">
    <property type="protein sequence ID" value="CAL2103697.1"/>
    <property type="molecule type" value="Genomic_DNA"/>
</dbReference>
<comment type="caution">
    <text evidence="3">The sequence shown here is derived from an EMBL/GenBank/DDBJ whole genome shotgun (WGS) entry which is preliminary data.</text>
</comment>
<dbReference type="Proteomes" id="UP001497527">
    <property type="component" value="Unassembled WGS sequence"/>
</dbReference>
<evidence type="ECO:0000313" key="4">
    <source>
        <dbReference type="Proteomes" id="UP001497527"/>
    </source>
</evidence>
<organism evidence="3 4">
    <name type="scientific">Tenacibaculum polynesiense</name>
    <dbReference type="NCBI Taxonomy" id="3137857"/>
    <lineage>
        <taxon>Bacteria</taxon>
        <taxon>Pseudomonadati</taxon>
        <taxon>Bacteroidota</taxon>
        <taxon>Flavobacteriia</taxon>
        <taxon>Flavobacteriales</taxon>
        <taxon>Flavobacteriaceae</taxon>
        <taxon>Tenacibaculum</taxon>
    </lineage>
</organism>
<feature type="domain" description="DUF5916" evidence="2">
    <location>
        <begin position="238"/>
        <end position="342"/>
    </location>
</feature>
<dbReference type="InterPro" id="IPR045670">
    <property type="entry name" value="DUF5916"/>
</dbReference>
<proteinExistence type="predicted"/>
<protein>
    <submittedName>
        <fullName evidence="3">Carbohydrate binding protein with CBM9 domain</fullName>
    </submittedName>
</protein>
<dbReference type="RefSeq" id="WP_348717889.1">
    <property type="nucleotide sequence ID" value="NZ_CAXJIO010000013.1"/>
</dbReference>
<sequence>MKQIILLVGCIFITLSIQAQTDITKGRIVFNDTHIDLDGQLNEAVWSTLTPEGGFINYIPNNGEVAPNQTEVKMFHNGKNLYISAVYNDPSSKVQIGSLKRDDIGVSGAESDSFAIMLDTYNQQQSGYFFIVNMGGALIDALLSRNGDGFRVSTSWNTIWNARTSTKGNQKIYEVSIPLKTLGYKAGVSEWGVMFHTRNIKLNEWTTSTPIDRNYNQFDLRFAKTFTVENLQRNSTSRFAVTPSVTMNYAEDVTNGTDDTMLKPSVDVQFNVSSSLKLDATINPDFSQIDVDRQVTNLSRFSVFFPERRNFFLENSDLFTNLGVSGVNPFYSRRIGANSEISFGLKLSGNIAEKTRLGVLNVATKEEGDTPAQNYGALVVQQQLSKSFTATGFLINRQETDGFSFKDDYNRISGMNVNYQSRNNRWTGVANIASSASDGISGDNQFYNLGMWYNKINVSGYAGIRKVGGNYITDVGFVPRLYNYDASTDAVVREGYTQASGRISLTKFYKNSAHLDRHRYLNLSNNTYWDEDGKVAQSTLVINNDLVFKDQSFLYGGVRFEHVNLKYAFDPLGNGNPIVADTYKYFDAGMGYASPDNKDFQYGGNLSYGSYYSGTKNRISLNMQYRFMPLARLQVRYERNGIDLNELGSETFHLARFIGEIFFSNRLNWTTYVQYNTQFDNFNINSRLQWEYKPLSYIYLVISDNYSQHLTRNNWGVAFKMNYRFDF</sequence>
<evidence type="ECO:0000313" key="3">
    <source>
        <dbReference type="EMBL" id="CAL2103697.1"/>
    </source>
</evidence>
<keyword evidence="1" id="KW-0732">Signal</keyword>
<gene>
    <name evidence="3" type="ORF">T190423A01A_40290</name>
</gene>
<accession>A0ABP1F5W6</accession>
<evidence type="ECO:0000256" key="1">
    <source>
        <dbReference type="SAM" id="SignalP"/>
    </source>
</evidence>
<name>A0ABP1F5W6_9FLAO</name>
<dbReference type="Pfam" id="PF19313">
    <property type="entry name" value="DUF5916"/>
    <property type="match status" value="1"/>
</dbReference>
<feature type="signal peptide" evidence="1">
    <location>
        <begin position="1"/>
        <end position="21"/>
    </location>
</feature>
<keyword evidence="4" id="KW-1185">Reference proteome</keyword>
<reference evidence="3 4" key="1">
    <citation type="submission" date="2024-05" db="EMBL/GenBank/DDBJ databases">
        <authorList>
            <person name="Duchaud E."/>
        </authorList>
    </citation>
    <scope>NUCLEOTIDE SEQUENCE [LARGE SCALE GENOMIC DNA]</scope>
    <source>
        <strain evidence="3">Ena-SAMPLE-TAB-13-05-2024-13:56:06:370-140308</strain>
    </source>
</reference>